<evidence type="ECO:0000256" key="1">
    <source>
        <dbReference type="ARBA" id="ARBA00010893"/>
    </source>
</evidence>
<evidence type="ECO:0000259" key="5">
    <source>
        <dbReference type="Pfam" id="PF13012"/>
    </source>
</evidence>
<keyword evidence="3" id="KW-0736">Signalosome</keyword>
<reference evidence="6" key="1">
    <citation type="submission" date="2020-04" db="EMBL/GenBank/DDBJ databases">
        <authorList>
            <person name="Alioto T."/>
            <person name="Alioto T."/>
            <person name="Gomez Garrido J."/>
        </authorList>
    </citation>
    <scope>NUCLEOTIDE SEQUENCE</scope>
    <source>
        <strain evidence="6">A484AB</strain>
    </source>
</reference>
<evidence type="ECO:0000313" key="6">
    <source>
        <dbReference type="EMBL" id="CAB4026437.1"/>
    </source>
</evidence>
<sequence>MEILNSFELQYDIIDSDVIINTDYYHAKAEQFSQVFKDLDFLGWYTTGNTANETDLKVHQQMCHINESPVLLKLNPIAGRSNELPINMYESVIDVEDGKTRMLFIELPFTLATEEAERIGVDHVAKISSTGIVEGSASEHLLSIYNSIKMLHSRVKIIMEYTKAVQRGELQSNHEIMRDILSLTQRLPVMTTEMFKGDFFNLPLQSNNVTVVLYFIKILSGS</sequence>
<comment type="caution">
    <text evidence="6">The sequence shown here is derived from an EMBL/GenBank/DDBJ whole genome shotgun (WGS) entry which is preliminary data.</text>
</comment>
<evidence type="ECO:0000313" key="7">
    <source>
        <dbReference type="Proteomes" id="UP001152795"/>
    </source>
</evidence>
<dbReference type="CDD" id="cd08063">
    <property type="entry name" value="MPN_CSN6"/>
    <property type="match status" value="1"/>
</dbReference>
<keyword evidence="3" id="KW-0539">Nucleus</keyword>
<dbReference type="GO" id="GO:0000338">
    <property type="term" value="P:protein deneddylation"/>
    <property type="evidence" value="ECO:0007669"/>
    <property type="project" value="InterPro"/>
</dbReference>
<organism evidence="6 7">
    <name type="scientific">Paramuricea clavata</name>
    <name type="common">Red gorgonian</name>
    <name type="synonym">Violescent sea-whip</name>
    <dbReference type="NCBI Taxonomy" id="317549"/>
    <lineage>
        <taxon>Eukaryota</taxon>
        <taxon>Metazoa</taxon>
        <taxon>Cnidaria</taxon>
        <taxon>Anthozoa</taxon>
        <taxon>Octocorallia</taxon>
        <taxon>Malacalcyonacea</taxon>
        <taxon>Plexauridae</taxon>
        <taxon>Paramuricea</taxon>
    </lineage>
</organism>
<dbReference type="Pfam" id="PF01398">
    <property type="entry name" value="JAB"/>
    <property type="match status" value="1"/>
</dbReference>
<dbReference type="InterPro" id="IPR024969">
    <property type="entry name" value="EIF3F/CSN6-like_C"/>
</dbReference>
<dbReference type="GO" id="GO:0008237">
    <property type="term" value="F:metallopeptidase activity"/>
    <property type="evidence" value="ECO:0007669"/>
    <property type="project" value="InterPro"/>
</dbReference>
<gene>
    <name evidence="6" type="ORF">PACLA_8A037936</name>
</gene>
<protein>
    <recommendedName>
        <fullName evidence="2 3">COP9 signalosome complex subunit 6</fullName>
    </recommendedName>
</protein>
<proteinExistence type="inferred from homology"/>
<keyword evidence="7" id="KW-1185">Reference proteome</keyword>
<keyword evidence="3" id="KW-0963">Cytoplasm</keyword>
<dbReference type="OrthoDB" id="1378at2759"/>
<accession>A0A7D9JBL2</accession>
<dbReference type="PANTHER" id="PTHR10540:SF8">
    <property type="entry name" value="COP9 SIGNALOSOME COMPLEX SUBUNIT 6"/>
    <property type="match status" value="1"/>
</dbReference>
<dbReference type="GO" id="GO:0008180">
    <property type="term" value="C:COP9 signalosome"/>
    <property type="evidence" value="ECO:0007669"/>
    <property type="project" value="UniProtKB-UniRule"/>
</dbReference>
<dbReference type="Pfam" id="PF13012">
    <property type="entry name" value="MitMem_reg"/>
    <property type="match status" value="1"/>
</dbReference>
<dbReference type="InterPro" id="IPR000555">
    <property type="entry name" value="JAMM/MPN+_dom"/>
</dbReference>
<dbReference type="PANTHER" id="PTHR10540">
    <property type="entry name" value="EUKARYOTIC TRANSLATION INITIATION FACTOR 3 SUBUNIT F-RELATED"/>
    <property type="match status" value="1"/>
</dbReference>
<name>A0A7D9JBL2_PARCT</name>
<dbReference type="EMBL" id="CACRXK020014198">
    <property type="protein sequence ID" value="CAB4026437.1"/>
    <property type="molecule type" value="Genomic_DNA"/>
</dbReference>
<dbReference type="AlphaFoldDB" id="A0A7D9JBL2"/>
<comment type="similarity">
    <text evidence="1 3">Belongs to the peptidase M67A family. CSN6 subfamily.</text>
</comment>
<feature type="non-terminal residue" evidence="6">
    <location>
        <position position="1"/>
    </location>
</feature>
<dbReference type="Proteomes" id="UP001152795">
    <property type="component" value="Unassembled WGS sequence"/>
</dbReference>
<feature type="domain" description="JAB1/MPN/MOV34 metalloenzyme" evidence="4">
    <location>
        <begin position="2"/>
        <end position="67"/>
    </location>
</feature>
<dbReference type="InterPro" id="IPR033859">
    <property type="entry name" value="MPN_CSN6"/>
</dbReference>
<comment type="subcellular location">
    <subcellularLocation>
        <location evidence="3">Cytoplasm</location>
    </subcellularLocation>
    <subcellularLocation>
        <location evidence="3">Nucleus</location>
    </subcellularLocation>
</comment>
<dbReference type="GO" id="GO:0005737">
    <property type="term" value="C:cytoplasm"/>
    <property type="evidence" value="ECO:0007669"/>
    <property type="project" value="UniProtKB-SubCell"/>
</dbReference>
<comment type="function">
    <text evidence="3">Component of the COP9 signalosome complex (CSN), a complex involved in various cellular and developmental processes.</text>
</comment>
<evidence type="ECO:0000259" key="4">
    <source>
        <dbReference type="Pfam" id="PF01398"/>
    </source>
</evidence>
<dbReference type="Gene3D" id="3.40.140.10">
    <property type="entry name" value="Cytidine Deaminase, domain 2"/>
    <property type="match status" value="1"/>
</dbReference>
<evidence type="ECO:0000256" key="3">
    <source>
        <dbReference type="RuleBase" id="RU367006"/>
    </source>
</evidence>
<feature type="domain" description="EIF3F/CSN6-like C-terminal" evidence="5">
    <location>
        <begin position="115"/>
        <end position="214"/>
    </location>
</feature>
<evidence type="ECO:0000256" key="2">
    <source>
        <dbReference type="ARBA" id="ARBA00014871"/>
    </source>
</evidence>